<comment type="similarity">
    <text evidence="5">Belongs to the FKBP-type PPIase family. FKBP1 subfamily.</text>
</comment>
<accession>A0A2I1D6B5</accession>
<sequence length="123" mass="12897">MGVDRKVLSPGNGADFPTKGSMVTMHYTGGTYDQAAGEAKHFMGAIFDSSKKPGRGPFATKIGVGRLIQGWDEGVPQMSLGEKSILTITPDFGYGPGGIPGVIPPNATLVFEVELLSINNKSI</sequence>
<keyword evidence="9" id="KW-1185">Reference proteome</keyword>
<keyword evidence="4 6" id="KW-0413">Isomerase</keyword>
<dbReference type="Gene3D" id="3.10.50.40">
    <property type="match status" value="1"/>
</dbReference>
<dbReference type="FunFam" id="3.10.50.40:FF:000025">
    <property type="entry name" value="Peptidylprolyl isomerase"/>
    <property type="match status" value="1"/>
</dbReference>
<organism evidence="8 9">
    <name type="scientific">Aspergillus campestris (strain IBT 28561)</name>
    <dbReference type="NCBI Taxonomy" id="1392248"/>
    <lineage>
        <taxon>Eukaryota</taxon>
        <taxon>Fungi</taxon>
        <taxon>Dikarya</taxon>
        <taxon>Ascomycota</taxon>
        <taxon>Pezizomycotina</taxon>
        <taxon>Eurotiomycetes</taxon>
        <taxon>Eurotiomycetidae</taxon>
        <taxon>Eurotiales</taxon>
        <taxon>Aspergillaceae</taxon>
        <taxon>Aspergillus</taxon>
        <taxon>Aspergillus subgen. Circumdati</taxon>
    </lineage>
</organism>
<proteinExistence type="inferred from homology"/>
<evidence type="ECO:0000256" key="2">
    <source>
        <dbReference type="ARBA" id="ARBA00002388"/>
    </source>
</evidence>
<dbReference type="PROSITE" id="PS50059">
    <property type="entry name" value="FKBP_PPIASE"/>
    <property type="match status" value="1"/>
</dbReference>
<dbReference type="GO" id="GO:0003755">
    <property type="term" value="F:peptidyl-prolyl cis-trans isomerase activity"/>
    <property type="evidence" value="ECO:0007669"/>
    <property type="project" value="UniProtKB-KW"/>
</dbReference>
<dbReference type="PANTHER" id="PTHR10516">
    <property type="entry name" value="PEPTIDYL-PROLYL CIS-TRANS ISOMERASE"/>
    <property type="match status" value="1"/>
</dbReference>
<dbReference type="OrthoDB" id="1902587at2759"/>
<evidence type="ECO:0000256" key="3">
    <source>
        <dbReference type="ARBA" id="ARBA00023110"/>
    </source>
</evidence>
<comment type="caution">
    <text evidence="8">The sequence shown here is derived from an EMBL/GenBank/DDBJ whole genome shotgun (WGS) entry which is preliminary data.</text>
</comment>
<dbReference type="Pfam" id="PF00254">
    <property type="entry name" value="FKBP_C"/>
    <property type="match status" value="1"/>
</dbReference>
<dbReference type="EMBL" id="MSFM01000004">
    <property type="protein sequence ID" value="PKY05408.1"/>
    <property type="molecule type" value="Genomic_DNA"/>
</dbReference>
<dbReference type="InterPro" id="IPR001179">
    <property type="entry name" value="PPIase_FKBP_dom"/>
</dbReference>
<dbReference type="PANTHER" id="PTHR10516:SF443">
    <property type="entry name" value="FK506-BINDING PROTEIN 59-RELATED"/>
    <property type="match status" value="1"/>
</dbReference>
<dbReference type="AlphaFoldDB" id="A0A2I1D6B5"/>
<evidence type="ECO:0000259" key="7">
    <source>
        <dbReference type="PROSITE" id="PS50059"/>
    </source>
</evidence>
<evidence type="ECO:0000256" key="1">
    <source>
        <dbReference type="ARBA" id="ARBA00000971"/>
    </source>
</evidence>
<keyword evidence="3 6" id="KW-0697">Rotamase</keyword>
<feature type="domain" description="PPIase FKBP-type" evidence="7">
    <location>
        <begin position="20"/>
        <end position="119"/>
    </location>
</feature>
<name>A0A2I1D6B5_ASPC2</name>
<protein>
    <recommendedName>
        <fullName evidence="6">peptidylprolyl isomerase</fullName>
        <ecNumber evidence="6">5.2.1.8</ecNumber>
    </recommendedName>
</protein>
<evidence type="ECO:0000313" key="8">
    <source>
        <dbReference type="EMBL" id="PKY05408.1"/>
    </source>
</evidence>
<dbReference type="EC" id="5.2.1.8" evidence="6"/>
<comment type="catalytic activity">
    <reaction evidence="1 6">
        <text>[protein]-peptidylproline (omega=180) = [protein]-peptidylproline (omega=0)</text>
        <dbReference type="Rhea" id="RHEA:16237"/>
        <dbReference type="Rhea" id="RHEA-COMP:10747"/>
        <dbReference type="Rhea" id="RHEA-COMP:10748"/>
        <dbReference type="ChEBI" id="CHEBI:83833"/>
        <dbReference type="ChEBI" id="CHEBI:83834"/>
        <dbReference type="EC" id="5.2.1.8"/>
    </reaction>
</comment>
<gene>
    <name evidence="8" type="ORF">P168DRAFT_288872</name>
</gene>
<evidence type="ECO:0000256" key="5">
    <source>
        <dbReference type="ARBA" id="ARBA00038106"/>
    </source>
</evidence>
<dbReference type="GeneID" id="36544410"/>
<dbReference type="VEuPathDB" id="FungiDB:P168DRAFT_288872"/>
<dbReference type="Proteomes" id="UP000234254">
    <property type="component" value="Unassembled WGS sequence"/>
</dbReference>
<dbReference type="GO" id="GO:0005737">
    <property type="term" value="C:cytoplasm"/>
    <property type="evidence" value="ECO:0007669"/>
    <property type="project" value="TreeGrafter"/>
</dbReference>
<dbReference type="SUPFAM" id="SSF54534">
    <property type="entry name" value="FKBP-like"/>
    <property type="match status" value="1"/>
</dbReference>
<dbReference type="RefSeq" id="XP_024694002.1">
    <property type="nucleotide sequence ID" value="XM_024836886.1"/>
</dbReference>
<dbReference type="InterPro" id="IPR046357">
    <property type="entry name" value="PPIase_dom_sf"/>
</dbReference>
<evidence type="ECO:0000256" key="6">
    <source>
        <dbReference type="PROSITE-ProRule" id="PRU00277"/>
    </source>
</evidence>
<evidence type="ECO:0000313" key="9">
    <source>
        <dbReference type="Proteomes" id="UP000234254"/>
    </source>
</evidence>
<comment type="function">
    <text evidence="2">PPIases accelerate the folding of proteins. It catalyzes the cis-trans isomerization of proline imidic peptide bonds in oligopeptides.</text>
</comment>
<evidence type="ECO:0000256" key="4">
    <source>
        <dbReference type="ARBA" id="ARBA00023235"/>
    </source>
</evidence>
<dbReference type="InterPro" id="IPR050689">
    <property type="entry name" value="FKBP-type_PPIase"/>
</dbReference>
<reference evidence="8" key="1">
    <citation type="submission" date="2016-12" db="EMBL/GenBank/DDBJ databases">
        <title>The genomes of Aspergillus section Nigri reveals drivers in fungal speciation.</title>
        <authorList>
            <consortium name="DOE Joint Genome Institute"/>
            <person name="Vesth T.C."/>
            <person name="Nybo J."/>
            <person name="Theobald S."/>
            <person name="Brandl J."/>
            <person name="Frisvad J.C."/>
            <person name="Nielsen K.F."/>
            <person name="Lyhne E.K."/>
            <person name="Kogle M.E."/>
            <person name="Kuo A."/>
            <person name="Riley R."/>
            <person name="Clum A."/>
            <person name="Nolan M."/>
            <person name="Lipzen A."/>
            <person name="Salamov A."/>
            <person name="Henrissat B."/>
            <person name="Wiebenga A."/>
            <person name="De vries R.P."/>
            <person name="Grigoriev I.V."/>
            <person name="Mortensen U.H."/>
            <person name="Andersen M.R."/>
            <person name="Baker S.E."/>
        </authorList>
    </citation>
    <scope>NUCLEOTIDE SEQUENCE</scope>
    <source>
        <strain evidence="8">IBT 28561</strain>
    </source>
</reference>